<comment type="subunit">
    <text evidence="10">Monomer.</text>
</comment>
<evidence type="ECO:0000256" key="6">
    <source>
        <dbReference type="ARBA" id="ARBA00022676"/>
    </source>
</evidence>
<dbReference type="Gene3D" id="2.60.40.10">
    <property type="entry name" value="Immunoglobulins"/>
    <property type="match status" value="1"/>
</dbReference>
<feature type="region of interest" description="Disordered" evidence="12">
    <location>
        <begin position="621"/>
        <end position="683"/>
    </location>
</feature>
<dbReference type="NCBIfam" id="NF003811">
    <property type="entry name" value="PRK05402.1"/>
    <property type="match status" value="1"/>
</dbReference>
<dbReference type="InterPro" id="IPR013780">
    <property type="entry name" value="Glyco_hydro_b"/>
</dbReference>
<evidence type="ECO:0000256" key="11">
    <source>
        <dbReference type="PIRSR" id="PIRSR000463-1"/>
    </source>
</evidence>
<dbReference type="HOGENOM" id="CLU_004245_4_0_9"/>
<dbReference type="FunFam" id="2.60.40.1180:FF:000002">
    <property type="entry name" value="1,4-alpha-glucan branching enzyme GlgB"/>
    <property type="match status" value="1"/>
</dbReference>
<feature type="compositionally biased region" description="Basic and acidic residues" evidence="12">
    <location>
        <begin position="655"/>
        <end position="683"/>
    </location>
</feature>
<dbReference type="OrthoDB" id="9800174at2"/>
<organism evidence="14 15">
    <name type="scientific">Pseudoramibacter alactolyticus ATCC 23263</name>
    <dbReference type="NCBI Taxonomy" id="887929"/>
    <lineage>
        <taxon>Bacteria</taxon>
        <taxon>Bacillati</taxon>
        <taxon>Bacillota</taxon>
        <taxon>Clostridia</taxon>
        <taxon>Eubacteriales</taxon>
        <taxon>Eubacteriaceae</taxon>
        <taxon>Pseudoramibacter</taxon>
    </lineage>
</organism>
<gene>
    <name evidence="10 14" type="primary">glgB</name>
    <name evidence="14" type="ORF">HMP0721_0339</name>
</gene>
<dbReference type="CDD" id="cd02855">
    <property type="entry name" value="E_set_GBE_prok_N"/>
    <property type="match status" value="1"/>
</dbReference>
<protein>
    <recommendedName>
        <fullName evidence="10">1,4-alpha-glucan branching enzyme GlgB</fullName>
        <ecNumber evidence="10">2.4.1.18</ecNumber>
    </recommendedName>
    <alternativeName>
        <fullName evidence="10">1,4-alpha-D-glucan:1,4-alpha-D-glucan 6-glucosyl-transferase</fullName>
    </alternativeName>
    <alternativeName>
        <fullName evidence="10">Alpha-(1-&gt;4)-glucan branching enzyme</fullName>
    </alternativeName>
    <alternativeName>
        <fullName evidence="10">Glycogen branching enzyme</fullName>
        <shortName evidence="10">BE</shortName>
    </alternativeName>
</protein>
<comment type="catalytic activity">
    <reaction evidence="1 10">
        <text>Transfers a segment of a (1-&gt;4)-alpha-D-glucan chain to a primary hydroxy group in a similar glucan chain.</text>
        <dbReference type="EC" id="2.4.1.18"/>
    </reaction>
</comment>
<feature type="compositionally biased region" description="Basic residues" evidence="12">
    <location>
        <begin position="621"/>
        <end position="633"/>
    </location>
</feature>
<dbReference type="FunFam" id="3.20.20.80:FF:000003">
    <property type="entry name" value="1,4-alpha-glucan branching enzyme GlgB"/>
    <property type="match status" value="1"/>
</dbReference>
<dbReference type="eggNOG" id="COG0296">
    <property type="taxonomic scope" value="Bacteria"/>
</dbReference>
<evidence type="ECO:0000256" key="2">
    <source>
        <dbReference type="ARBA" id="ARBA00002953"/>
    </source>
</evidence>
<dbReference type="InterPro" id="IPR006407">
    <property type="entry name" value="GlgB"/>
</dbReference>
<dbReference type="GO" id="GO:0004553">
    <property type="term" value="F:hydrolase activity, hydrolyzing O-glycosyl compounds"/>
    <property type="evidence" value="ECO:0007669"/>
    <property type="project" value="InterPro"/>
</dbReference>
<evidence type="ECO:0000256" key="5">
    <source>
        <dbReference type="ARBA" id="ARBA00022600"/>
    </source>
</evidence>
<dbReference type="Pfam" id="PF02806">
    <property type="entry name" value="Alpha-amylase_C"/>
    <property type="match status" value="1"/>
</dbReference>
<name>E6MEA6_9FIRM</name>
<dbReference type="Pfam" id="PF02922">
    <property type="entry name" value="CBM_48"/>
    <property type="match status" value="1"/>
</dbReference>
<dbReference type="GO" id="GO:0005978">
    <property type="term" value="P:glycogen biosynthetic process"/>
    <property type="evidence" value="ECO:0007669"/>
    <property type="project" value="UniProtKB-UniRule"/>
</dbReference>
<evidence type="ECO:0000256" key="12">
    <source>
        <dbReference type="SAM" id="MobiDB-lite"/>
    </source>
</evidence>
<dbReference type="InterPro" id="IPR004193">
    <property type="entry name" value="Glyco_hydro_13_N"/>
</dbReference>
<dbReference type="STRING" id="887929.HMP0721_0339"/>
<proteinExistence type="inferred from homology"/>
<feature type="domain" description="Glycosyl hydrolase family 13 catalytic" evidence="13">
    <location>
        <begin position="155"/>
        <end position="498"/>
    </location>
</feature>
<evidence type="ECO:0000256" key="9">
    <source>
        <dbReference type="ARBA" id="ARBA00023277"/>
    </source>
</evidence>
<dbReference type="PANTHER" id="PTHR43651">
    <property type="entry name" value="1,4-ALPHA-GLUCAN-BRANCHING ENZYME"/>
    <property type="match status" value="1"/>
</dbReference>
<evidence type="ECO:0000256" key="4">
    <source>
        <dbReference type="ARBA" id="ARBA00009000"/>
    </source>
</evidence>
<dbReference type="InterPro" id="IPR013783">
    <property type="entry name" value="Ig-like_fold"/>
</dbReference>
<dbReference type="InterPro" id="IPR037439">
    <property type="entry name" value="Branching_enzy"/>
</dbReference>
<dbReference type="GO" id="GO:0005829">
    <property type="term" value="C:cytosol"/>
    <property type="evidence" value="ECO:0007669"/>
    <property type="project" value="TreeGrafter"/>
</dbReference>
<dbReference type="NCBIfam" id="TIGR01515">
    <property type="entry name" value="branching_enzym"/>
    <property type="match status" value="1"/>
</dbReference>
<keyword evidence="7 10" id="KW-0808">Transferase</keyword>
<dbReference type="SUPFAM" id="SSF51011">
    <property type="entry name" value="Glycosyl hydrolase domain"/>
    <property type="match status" value="1"/>
</dbReference>
<dbReference type="InterPro" id="IPR006048">
    <property type="entry name" value="A-amylase/branching_C"/>
</dbReference>
<dbReference type="SMART" id="SM00642">
    <property type="entry name" value="Aamy"/>
    <property type="match status" value="1"/>
</dbReference>
<dbReference type="GO" id="GO:0003844">
    <property type="term" value="F:1,4-alpha-glucan branching enzyme activity"/>
    <property type="evidence" value="ECO:0007669"/>
    <property type="project" value="UniProtKB-UniRule"/>
</dbReference>
<evidence type="ECO:0000256" key="3">
    <source>
        <dbReference type="ARBA" id="ARBA00004964"/>
    </source>
</evidence>
<comment type="caution">
    <text evidence="14">The sequence shown here is derived from an EMBL/GenBank/DDBJ whole genome shotgun (WGS) entry which is preliminary data.</text>
</comment>
<dbReference type="UniPathway" id="UPA00164"/>
<comment type="pathway">
    <text evidence="3 10">Glycan biosynthesis; glycogen biosynthesis.</text>
</comment>
<dbReference type="InterPro" id="IPR014756">
    <property type="entry name" value="Ig_E-set"/>
</dbReference>
<dbReference type="EMBL" id="AEQN01000007">
    <property type="protein sequence ID" value="EFV02431.1"/>
    <property type="molecule type" value="Genomic_DNA"/>
</dbReference>
<accession>E6MEA6</accession>
<dbReference type="GO" id="GO:0043169">
    <property type="term" value="F:cation binding"/>
    <property type="evidence" value="ECO:0007669"/>
    <property type="project" value="InterPro"/>
</dbReference>
<dbReference type="Pfam" id="PF00128">
    <property type="entry name" value="Alpha-amylase"/>
    <property type="match status" value="1"/>
</dbReference>
<dbReference type="EC" id="2.4.1.18" evidence="10"/>
<evidence type="ECO:0000313" key="14">
    <source>
        <dbReference type="EMBL" id="EFV02431.1"/>
    </source>
</evidence>
<keyword evidence="5 10" id="KW-0321">Glycogen metabolism</keyword>
<reference evidence="14 15" key="1">
    <citation type="submission" date="2010-12" db="EMBL/GenBank/DDBJ databases">
        <authorList>
            <person name="Muzny D."/>
            <person name="Qin X."/>
            <person name="Deng J."/>
            <person name="Jiang H."/>
            <person name="Liu Y."/>
            <person name="Qu J."/>
            <person name="Song X.-Z."/>
            <person name="Zhang L."/>
            <person name="Thornton R."/>
            <person name="Coyle M."/>
            <person name="Francisco L."/>
            <person name="Jackson L."/>
            <person name="Javaid M."/>
            <person name="Korchina V."/>
            <person name="Kovar C."/>
            <person name="Mata R."/>
            <person name="Mathew T."/>
            <person name="Ngo R."/>
            <person name="Nguyen L."/>
            <person name="Nguyen N."/>
            <person name="Okwuonu G."/>
            <person name="Ongeri F."/>
            <person name="Pham C."/>
            <person name="Simmons D."/>
            <person name="Wilczek-Boney K."/>
            <person name="Hale W."/>
            <person name="Jakkamsetti A."/>
            <person name="Pham P."/>
            <person name="Ruth R."/>
            <person name="San Lucas F."/>
            <person name="Warren J."/>
            <person name="Zhang J."/>
            <person name="Zhao Z."/>
            <person name="Zhou C."/>
            <person name="Zhu D."/>
            <person name="Lee S."/>
            <person name="Bess C."/>
            <person name="Blankenburg K."/>
            <person name="Forbes L."/>
            <person name="Fu Q."/>
            <person name="Gubbala S."/>
            <person name="Hirani K."/>
            <person name="Jayaseelan J.C."/>
            <person name="Lara F."/>
            <person name="Munidasa M."/>
            <person name="Palculict T."/>
            <person name="Patil S."/>
            <person name="Pu L.-L."/>
            <person name="Saada N."/>
            <person name="Tang L."/>
            <person name="Weissenberger G."/>
            <person name="Zhu Y."/>
            <person name="Hemphill L."/>
            <person name="Shang Y."/>
            <person name="Youmans B."/>
            <person name="Ayvaz T."/>
            <person name="Ross M."/>
            <person name="Santibanez J."/>
            <person name="Aqrawi P."/>
            <person name="Gross S."/>
            <person name="Joshi V."/>
            <person name="Fowler G."/>
            <person name="Nazareth L."/>
            <person name="Reid J."/>
            <person name="Worley K."/>
            <person name="Petrosino J."/>
            <person name="Highlander S."/>
            <person name="Gibbs R."/>
        </authorList>
    </citation>
    <scope>NUCLEOTIDE SEQUENCE [LARGE SCALE GENOMIC DNA]</scope>
    <source>
        <strain evidence="14 15">ATCC 23263</strain>
    </source>
</reference>
<evidence type="ECO:0000259" key="13">
    <source>
        <dbReference type="SMART" id="SM00642"/>
    </source>
</evidence>
<dbReference type="NCBIfam" id="NF008967">
    <property type="entry name" value="PRK12313.1"/>
    <property type="match status" value="1"/>
</dbReference>
<dbReference type="Gene3D" id="2.60.40.1180">
    <property type="entry name" value="Golgi alpha-mannosidase II"/>
    <property type="match status" value="1"/>
</dbReference>
<dbReference type="RefSeq" id="WP_006597758.1">
    <property type="nucleotide sequence ID" value="NZ_GL622359.1"/>
</dbReference>
<comment type="similarity">
    <text evidence="4 10">Belongs to the glycosyl hydrolase 13 family. GlgB subfamily.</text>
</comment>
<dbReference type="Gene3D" id="3.20.20.80">
    <property type="entry name" value="Glycosidases"/>
    <property type="match status" value="1"/>
</dbReference>
<evidence type="ECO:0000256" key="1">
    <source>
        <dbReference type="ARBA" id="ARBA00000826"/>
    </source>
</evidence>
<dbReference type="PIRSF" id="PIRSF000463">
    <property type="entry name" value="GlgB"/>
    <property type="match status" value="1"/>
</dbReference>
<dbReference type="SUPFAM" id="SSF51445">
    <property type="entry name" value="(Trans)glycosidases"/>
    <property type="match status" value="1"/>
</dbReference>
<dbReference type="InterPro" id="IPR017853">
    <property type="entry name" value="GH"/>
</dbReference>
<keyword evidence="8 10" id="KW-0320">Glycogen biosynthesis</keyword>
<keyword evidence="15" id="KW-1185">Reference proteome</keyword>
<dbReference type="AlphaFoldDB" id="E6MEA6"/>
<sequence>MDNAVALYLFHNGNYLQSYEFFGAHPADGKTTFRLWAPNARAVAVVGNFNDWDATANPMALLPDSGGVWALTIDRDLSGEIYKYCITQIDEEVAHKADPYAFYAEVRPQTASVVWSLDDYIWHDDTWRAARKGQTSQNKPVNIYEMHLGSWRTHEDGTFLNYHDLADQLVPYLKAMHYTHVEFMPVMEHPFDGSWGYQLTGFFAPTSRYGTPQELMYLIDRLHQNDIAVILDWVPGHFCKDAHGLYKLDGTNLYEATEHPQWGTMEFDYNKNEVVNFLISNAYYWFDCYHIDGLRIDGVASIIYLNYGYENEWRRNKFGGNDSLEAVAFLQKLNTEIFKYFPYAIMAAEESTAYPMVTWPVDQGGLGFNMKWDMGWMHDTLSYMETDPYVRSQFHSKLTFSMAYAFSETFVLPLSHDEIVHGKKSILDKMFGDYDGKFDQMRLLYAYMYTHSGKKLTFMGNEMAPFIEWRYYEQLEWFMLDNPKHRQFHQFIQDLNKHYLNEPALWQEDHSWDGFQWIDADNAKQSIIIFRRMSKDPQDDLIILVNFCPQDYPEYDIGVPTASTYRLLFNSDDAAYGGKGTPVKKTTKGKKGGCHNQPFTATLRVPGLTALIYKAVKHRKPAIKKTARTKTSRTGKGTAKRATLPTKAPTIQPAVKDDNPKPLVKQDKSPKSIAKIDKKAYNK</sequence>
<feature type="active site" description="Proton donor" evidence="10 11">
    <location>
        <position position="349"/>
    </location>
</feature>
<keyword evidence="9 10" id="KW-0119">Carbohydrate metabolism</keyword>
<evidence type="ECO:0000256" key="10">
    <source>
        <dbReference type="HAMAP-Rule" id="MF_00685"/>
    </source>
</evidence>
<dbReference type="CDD" id="cd11322">
    <property type="entry name" value="AmyAc_Glg_BE"/>
    <property type="match status" value="1"/>
</dbReference>
<feature type="active site" description="Nucleophile" evidence="10 11">
    <location>
        <position position="297"/>
    </location>
</feature>
<keyword evidence="6 10" id="KW-0328">Glycosyltransferase</keyword>
<dbReference type="InterPro" id="IPR006047">
    <property type="entry name" value="GH13_cat_dom"/>
</dbReference>
<dbReference type="HAMAP" id="MF_00685">
    <property type="entry name" value="GlgB"/>
    <property type="match status" value="1"/>
</dbReference>
<evidence type="ECO:0000256" key="8">
    <source>
        <dbReference type="ARBA" id="ARBA00023056"/>
    </source>
</evidence>
<dbReference type="InterPro" id="IPR044143">
    <property type="entry name" value="GlgB_N_E_set_prok"/>
</dbReference>
<evidence type="ECO:0000256" key="7">
    <source>
        <dbReference type="ARBA" id="ARBA00022679"/>
    </source>
</evidence>
<evidence type="ECO:0000313" key="15">
    <source>
        <dbReference type="Proteomes" id="UP000004754"/>
    </source>
</evidence>
<dbReference type="Proteomes" id="UP000004754">
    <property type="component" value="Unassembled WGS sequence"/>
</dbReference>
<dbReference type="SUPFAM" id="SSF81296">
    <property type="entry name" value="E set domains"/>
    <property type="match status" value="1"/>
</dbReference>
<comment type="function">
    <text evidence="2 10">Catalyzes the formation of the alpha-1,6-glucosidic linkages in glycogen by scission of a 1,4-alpha-linked oligosaccharide from growing alpha-1,4-glucan chains and the subsequent attachment of the oligosaccharide to the alpha-1,6 position.</text>
</comment>
<dbReference type="PANTHER" id="PTHR43651:SF3">
    <property type="entry name" value="1,4-ALPHA-GLUCAN-BRANCHING ENZYME"/>
    <property type="match status" value="1"/>
</dbReference>